<dbReference type="PROSITE" id="PS50110">
    <property type="entry name" value="RESPONSE_REGULATORY"/>
    <property type="match status" value="1"/>
</dbReference>
<dbReference type="Pfam" id="PF00989">
    <property type="entry name" value="PAS"/>
    <property type="match status" value="1"/>
</dbReference>
<dbReference type="Pfam" id="PF00072">
    <property type="entry name" value="Response_reg"/>
    <property type="match status" value="1"/>
</dbReference>
<dbReference type="Gene3D" id="3.30.565.10">
    <property type="entry name" value="Histidine kinase-like ATPase, C-terminal domain"/>
    <property type="match status" value="1"/>
</dbReference>
<evidence type="ECO:0000313" key="17">
    <source>
        <dbReference type="EMBL" id="KPL89912.1"/>
    </source>
</evidence>
<dbReference type="EC" id="2.7.13.3" evidence="3"/>
<keyword evidence="6" id="KW-0812">Transmembrane</keyword>
<dbReference type="InterPro" id="IPR029016">
    <property type="entry name" value="GAF-like_dom_sf"/>
</dbReference>
<dbReference type="SUPFAM" id="SSF55781">
    <property type="entry name" value="GAF domain-like"/>
    <property type="match status" value="1"/>
</dbReference>
<dbReference type="Proteomes" id="UP000050501">
    <property type="component" value="Unassembled WGS sequence"/>
</dbReference>
<keyword evidence="10" id="KW-1133">Transmembrane helix</keyword>
<evidence type="ECO:0000256" key="4">
    <source>
        <dbReference type="ARBA" id="ARBA00022553"/>
    </source>
</evidence>
<dbReference type="SMART" id="SM00387">
    <property type="entry name" value="HATPase_c"/>
    <property type="match status" value="1"/>
</dbReference>
<dbReference type="OrthoDB" id="9767900at2"/>
<evidence type="ECO:0000259" key="16">
    <source>
        <dbReference type="PROSITE" id="PS50112"/>
    </source>
</evidence>
<dbReference type="FunFam" id="3.30.565.10:FF:000006">
    <property type="entry name" value="Sensor histidine kinase WalK"/>
    <property type="match status" value="1"/>
</dbReference>
<dbReference type="InterPro" id="IPR004358">
    <property type="entry name" value="Sig_transdc_His_kin-like_C"/>
</dbReference>
<dbReference type="PANTHER" id="PTHR42878:SF7">
    <property type="entry name" value="SENSOR HISTIDINE KINASE GLRK"/>
    <property type="match status" value="1"/>
</dbReference>
<dbReference type="GO" id="GO:0007234">
    <property type="term" value="P:osmosensory signaling via phosphorelay pathway"/>
    <property type="evidence" value="ECO:0007669"/>
    <property type="project" value="TreeGrafter"/>
</dbReference>
<dbReference type="GO" id="GO:0005524">
    <property type="term" value="F:ATP binding"/>
    <property type="evidence" value="ECO:0007669"/>
    <property type="project" value="UniProtKB-KW"/>
</dbReference>
<dbReference type="PRINTS" id="PR00344">
    <property type="entry name" value="BCTRLSENSOR"/>
</dbReference>
<evidence type="ECO:0000259" key="15">
    <source>
        <dbReference type="PROSITE" id="PS50110"/>
    </source>
</evidence>
<proteinExistence type="predicted"/>
<gene>
    <name evidence="17" type="ORF">ADN01_03290</name>
</gene>
<dbReference type="GO" id="GO:0030295">
    <property type="term" value="F:protein kinase activator activity"/>
    <property type="evidence" value="ECO:0007669"/>
    <property type="project" value="TreeGrafter"/>
</dbReference>
<dbReference type="PANTHER" id="PTHR42878">
    <property type="entry name" value="TWO-COMPONENT HISTIDINE KINASE"/>
    <property type="match status" value="1"/>
</dbReference>
<keyword evidence="12" id="KW-0472">Membrane</keyword>
<dbReference type="InterPro" id="IPR000014">
    <property type="entry name" value="PAS"/>
</dbReference>
<evidence type="ECO:0000256" key="3">
    <source>
        <dbReference type="ARBA" id="ARBA00012438"/>
    </source>
</evidence>
<keyword evidence="9" id="KW-0067">ATP-binding</keyword>
<dbReference type="InterPro" id="IPR005467">
    <property type="entry name" value="His_kinase_dom"/>
</dbReference>
<dbReference type="Pfam" id="PF00512">
    <property type="entry name" value="HisKA"/>
    <property type="match status" value="1"/>
</dbReference>
<evidence type="ECO:0000256" key="6">
    <source>
        <dbReference type="ARBA" id="ARBA00022692"/>
    </source>
</evidence>
<evidence type="ECO:0000256" key="13">
    <source>
        <dbReference type="PROSITE-ProRule" id="PRU00169"/>
    </source>
</evidence>
<protein>
    <recommendedName>
        <fullName evidence="3">histidine kinase</fullName>
        <ecNumber evidence="3">2.7.13.3</ecNumber>
    </recommendedName>
</protein>
<dbReference type="Gene3D" id="1.10.287.130">
    <property type="match status" value="1"/>
</dbReference>
<dbReference type="InterPro" id="IPR003018">
    <property type="entry name" value="GAF"/>
</dbReference>
<dbReference type="InterPro" id="IPR036890">
    <property type="entry name" value="HATPase_C_sf"/>
</dbReference>
<evidence type="ECO:0000256" key="7">
    <source>
        <dbReference type="ARBA" id="ARBA00022741"/>
    </source>
</evidence>
<keyword evidence="8" id="KW-0418">Kinase</keyword>
<evidence type="ECO:0000256" key="10">
    <source>
        <dbReference type="ARBA" id="ARBA00022989"/>
    </source>
</evidence>
<dbReference type="CDD" id="cd00156">
    <property type="entry name" value="REC"/>
    <property type="match status" value="1"/>
</dbReference>
<dbReference type="SUPFAM" id="SSF55785">
    <property type="entry name" value="PYP-like sensor domain (PAS domain)"/>
    <property type="match status" value="1"/>
</dbReference>
<comment type="caution">
    <text evidence="17">The sequence shown here is derived from an EMBL/GenBank/DDBJ whole genome shotgun (WGS) entry which is preliminary data.</text>
</comment>
<dbReference type="SMART" id="SM00091">
    <property type="entry name" value="PAS"/>
    <property type="match status" value="1"/>
</dbReference>
<feature type="domain" description="PAS" evidence="16">
    <location>
        <begin position="309"/>
        <end position="380"/>
    </location>
</feature>
<dbReference type="PROSITE" id="PS50112">
    <property type="entry name" value="PAS"/>
    <property type="match status" value="1"/>
</dbReference>
<accession>A0A0P6YXF3</accession>
<dbReference type="InterPro" id="IPR003661">
    <property type="entry name" value="HisK_dim/P_dom"/>
</dbReference>
<organism evidence="17 18">
    <name type="scientific">Levilinea saccharolytica</name>
    <dbReference type="NCBI Taxonomy" id="229921"/>
    <lineage>
        <taxon>Bacteria</taxon>
        <taxon>Bacillati</taxon>
        <taxon>Chloroflexota</taxon>
        <taxon>Anaerolineae</taxon>
        <taxon>Anaerolineales</taxon>
        <taxon>Anaerolineaceae</taxon>
        <taxon>Levilinea</taxon>
    </lineage>
</organism>
<dbReference type="InterPro" id="IPR036097">
    <property type="entry name" value="HisK_dim/P_sf"/>
</dbReference>
<keyword evidence="18" id="KW-1185">Reference proteome</keyword>
<dbReference type="InterPro" id="IPR013767">
    <property type="entry name" value="PAS_fold"/>
</dbReference>
<dbReference type="EMBL" id="LGCM01000014">
    <property type="protein sequence ID" value="KPL89912.1"/>
    <property type="molecule type" value="Genomic_DNA"/>
</dbReference>
<evidence type="ECO:0000256" key="12">
    <source>
        <dbReference type="ARBA" id="ARBA00023136"/>
    </source>
</evidence>
<reference evidence="17 18" key="1">
    <citation type="submission" date="2015-07" db="EMBL/GenBank/DDBJ databases">
        <title>Genome sequence of Levilinea saccharolytica DSM 16555.</title>
        <authorList>
            <person name="Hemp J."/>
            <person name="Ward L.M."/>
            <person name="Pace L.A."/>
            <person name="Fischer W.W."/>
        </authorList>
    </citation>
    <scope>NUCLEOTIDE SEQUENCE [LARGE SCALE GENOMIC DNA]</scope>
    <source>
        <strain evidence="17 18">KIBI-1</strain>
    </source>
</reference>
<dbReference type="Pfam" id="PF02518">
    <property type="entry name" value="HATPase_c"/>
    <property type="match status" value="1"/>
</dbReference>
<dbReference type="CDD" id="cd00130">
    <property type="entry name" value="PAS"/>
    <property type="match status" value="1"/>
</dbReference>
<dbReference type="CDD" id="cd00082">
    <property type="entry name" value="HisKA"/>
    <property type="match status" value="1"/>
</dbReference>
<feature type="domain" description="Histidine kinase" evidence="14">
    <location>
        <begin position="426"/>
        <end position="641"/>
    </location>
</feature>
<keyword evidence="7" id="KW-0547">Nucleotide-binding</keyword>
<dbReference type="InterPro" id="IPR001789">
    <property type="entry name" value="Sig_transdc_resp-reg_receiver"/>
</dbReference>
<dbReference type="RefSeq" id="WP_062416918.1">
    <property type="nucleotide sequence ID" value="NZ_DF967974.1"/>
</dbReference>
<keyword evidence="4" id="KW-0597">Phosphoprotein</keyword>
<dbReference type="InterPro" id="IPR035965">
    <property type="entry name" value="PAS-like_dom_sf"/>
</dbReference>
<dbReference type="AlphaFoldDB" id="A0A0P6YXF3"/>
<keyword evidence="11" id="KW-0902">Two-component regulatory system</keyword>
<dbReference type="STRING" id="229921.ADN01_03290"/>
<dbReference type="SUPFAM" id="SSF55874">
    <property type="entry name" value="ATPase domain of HSP90 chaperone/DNA topoisomerase II/histidine kinase"/>
    <property type="match status" value="1"/>
</dbReference>
<comment type="catalytic activity">
    <reaction evidence="1">
        <text>ATP + protein L-histidine = ADP + protein N-phospho-L-histidine.</text>
        <dbReference type="EC" id="2.7.13.3"/>
    </reaction>
</comment>
<evidence type="ECO:0000256" key="5">
    <source>
        <dbReference type="ARBA" id="ARBA00022679"/>
    </source>
</evidence>
<name>A0A0P6YXF3_9CHLR</name>
<dbReference type="InterPro" id="IPR003594">
    <property type="entry name" value="HATPase_dom"/>
</dbReference>
<dbReference type="GO" id="GO:0006355">
    <property type="term" value="P:regulation of DNA-templated transcription"/>
    <property type="evidence" value="ECO:0007669"/>
    <property type="project" value="InterPro"/>
</dbReference>
<dbReference type="Pfam" id="PF13185">
    <property type="entry name" value="GAF_2"/>
    <property type="match status" value="1"/>
</dbReference>
<evidence type="ECO:0000313" key="18">
    <source>
        <dbReference type="Proteomes" id="UP000050501"/>
    </source>
</evidence>
<dbReference type="Gene3D" id="3.30.450.20">
    <property type="entry name" value="PAS domain"/>
    <property type="match status" value="1"/>
</dbReference>
<feature type="domain" description="Response regulatory" evidence="15">
    <location>
        <begin position="8"/>
        <end position="122"/>
    </location>
</feature>
<keyword evidence="5" id="KW-0808">Transferase</keyword>
<dbReference type="PATRIC" id="fig|229921.5.peg.3038"/>
<dbReference type="InterPro" id="IPR050351">
    <property type="entry name" value="BphY/WalK/GraS-like"/>
</dbReference>
<dbReference type="SMART" id="SM00388">
    <property type="entry name" value="HisKA"/>
    <property type="match status" value="1"/>
</dbReference>
<dbReference type="SMART" id="SM00448">
    <property type="entry name" value="REC"/>
    <property type="match status" value="1"/>
</dbReference>
<comment type="subcellular location">
    <subcellularLocation>
        <location evidence="2">Membrane</location>
        <topology evidence="2">Multi-pass membrane protein</topology>
    </subcellularLocation>
</comment>
<dbReference type="Gene3D" id="3.40.50.2300">
    <property type="match status" value="1"/>
</dbReference>
<dbReference type="CDD" id="cd00075">
    <property type="entry name" value="HATPase"/>
    <property type="match status" value="1"/>
</dbReference>
<dbReference type="GO" id="GO:0000155">
    <property type="term" value="F:phosphorelay sensor kinase activity"/>
    <property type="evidence" value="ECO:0007669"/>
    <property type="project" value="InterPro"/>
</dbReference>
<evidence type="ECO:0000256" key="9">
    <source>
        <dbReference type="ARBA" id="ARBA00022840"/>
    </source>
</evidence>
<dbReference type="Gene3D" id="3.30.450.40">
    <property type="match status" value="1"/>
</dbReference>
<dbReference type="NCBIfam" id="TIGR00229">
    <property type="entry name" value="sensory_box"/>
    <property type="match status" value="1"/>
</dbReference>
<evidence type="ECO:0000259" key="14">
    <source>
        <dbReference type="PROSITE" id="PS50109"/>
    </source>
</evidence>
<dbReference type="SMART" id="SM00065">
    <property type="entry name" value="GAF"/>
    <property type="match status" value="1"/>
</dbReference>
<dbReference type="SUPFAM" id="SSF52172">
    <property type="entry name" value="CheY-like"/>
    <property type="match status" value="1"/>
</dbReference>
<sequence length="657" mass="72007">MGIPSKETILLVVSDRQISFLLEKILAAANFQVINAVEPASVRSAIVRDKPALIIVAEKVGELDGLTLLGDFIKDIPAAPVLLLVSKDTPELLKRALQAGVNDYLTLPLRTEDLLGAVQNSLSRAHQRKEWVLLESKRASASLQRRVDEMETLARLGRTITSSLDLDSVLTAVVEAAVTCLGAEEGSLMLVDEETGELYMRATRNVDDAFARAFRMPVQNTLLGSVLSTGKAVLIDEKTPQKIKTAFLVHSLIYVPLQVKGHVFGILGVDNRLERLSFTDRDVRLLEAIAEYAVVALENARRYTNTSEELKKLETVLQGIQDGVIVTDQDRRILLVNPVAREAFGLERDAALSGRQFHEIFPQAEMQALIQTNTGSLTNRAEISVEDGRVFSVLATSISGLGKALALHDITYLKKMDKIKSDFVSTVSHDLRSPLTAIMGYVELIDRVGPVNERQREFIRRVHVNVINITSLIDDLLNLGHIESGFDSTKESVHLGQLVEFAIEGFRRQIDMKDMELKVELPASLPSILANPVQIRQMVDKMLDNAIKYTPPGGSVTLRGEQEGDQVILQVCDNGIGVPAVDLPYIFDKFYRASNLSGNIPGAGLGLAIVKSIVEAHQGRIWVDSTPGRGTTFTVVLPISPVTELPADRLLDSPDAG</sequence>
<evidence type="ECO:0000256" key="11">
    <source>
        <dbReference type="ARBA" id="ARBA00023012"/>
    </source>
</evidence>
<comment type="caution">
    <text evidence="13">Lacks conserved residue(s) required for the propagation of feature annotation.</text>
</comment>
<evidence type="ECO:0000256" key="1">
    <source>
        <dbReference type="ARBA" id="ARBA00000085"/>
    </source>
</evidence>
<evidence type="ECO:0000256" key="8">
    <source>
        <dbReference type="ARBA" id="ARBA00022777"/>
    </source>
</evidence>
<dbReference type="PROSITE" id="PS50109">
    <property type="entry name" value="HIS_KIN"/>
    <property type="match status" value="1"/>
</dbReference>
<dbReference type="GO" id="GO:0000156">
    <property type="term" value="F:phosphorelay response regulator activity"/>
    <property type="evidence" value="ECO:0007669"/>
    <property type="project" value="TreeGrafter"/>
</dbReference>
<dbReference type="GO" id="GO:0016020">
    <property type="term" value="C:membrane"/>
    <property type="evidence" value="ECO:0007669"/>
    <property type="project" value="UniProtKB-SubCell"/>
</dbReference>
<evidence type="ECO:0000256" key="2">
    <source>
        <dbReference type="ARBA" id="ARBA00004141"/>
    </source>
</evidence>
<dbReference type="InterPro" id="IPR011006">
    <property type="entry name" value="CheY-like_superfamily"/>
</dbReference>
<dbReference type="SUPFAM" id="SSF47384">
    <property type="entry name" value="Homodimeric domain of signal transducing histidine kinase"/>
    <property type="match status" value="1"/>
</dbReference>